<evidence type="ECO:0000256" key="1">
    <source>
        <dbReference type="SAM" id="MobiDB-lite"/>
    </source>
</evidence>
<dbReference type="PANTHER" id="PTHR47070:SF2">
    <property type="entry name" value="OS06G0206100 PROTEIN"/>
    <property type="match status" value="1"/>
</dbReference>
<feature type="region of interest" description="Disordered" evidence="1">
    <location>
        <begin position="1"/>
        <end position="44"/>
    </location>
</feature>
<feature type="non-terminal residue" evidence="2">
    <location>
        <position position="44"/>
    </location>
</feature>
<proteinExistence type="predicted"/>
<protein>
    <submittedName>
        <fullName evidence="2">Dentin sialophosphoprotein-like</fullName>
    </submittedName>
</protein>
<dbReference type="EMBL" id="LXQA011372444">
    <property type="protein sequence ID" value="MCI94989.1"/>
    <property type="molecule type" value="Genomic_DNA"/>
</dbReference>
<evidence type="ECO:0000313" key="3">
    <source>
        <dbReference type="Proteomes" id="UP000265520"/>
    </source>
</evidence>
<dbReference type="PANTHER" id="PTHR47070">
    <property type="entry name" value="HYDROXYPROLINE-RICH GLYCOPROTEIN-LIKE"/>
    <property type="match status" value="1"/>
</dbReference>
<keyword evidence="3" id="KW-1185">Reference proteome</keyword>
<organism evidence="2 3">
    <name type="scientific">Trifolium medium</name>
    <dbReference type="NCBI Taxonomy" id="97028"/>
    <lineage>
        <taxon>Eukaryota</taxon>
        <taxon>Viridiplantae</taxon>
        <taxon>Streptophyta</taxon>
        <taxon>Embryophyta</taxon>
        <taxon>Tracheophyta</taxon>
        <taxon>Spermatophyta</taxon>
        <taxon>Magnoliopsida</taxon>
        <taxon>eudicotyledons</taxon>
        <taxon>Gunneridae</taxon>
        <taxon>Pentapetalae</taxon>
        <taxon>rosids</taxon>
        <taxon>fabids</taxon>
        <taxon>Fabales</taxon>
        <taxon>Fabaceae</taxon>
        <taxon>Papilionoideae</taxon>
        <taxon>50 kb inversion clade</taxon>
        <taxon>NPAAA clade</taxon>
        <taxon>Hologalegina</taxon>
        <taxon>IRL clade</taxon>
        <taxon>Trifolieae</taxon>
        <taxon>Trifolium</taxon>
    </lineage>
</organism>
<dbReference type="Proteomes" id="UP000265520">
    <property type="component" value="Unassembled WGS sequence"/>
</dbReference>
<name>A0A392W5H0_9FABA</name>
<sequence length="44" mass="4702">MPGQSPHATPFMPSHTGHANFNAAAAQSSHMQFPGMYHTPPQQA</sequence>
<evidence type="ECO:0000313" key="2">
    <source>
        <dbReference type="EMBL" id="MCI94989.1"/>
    </source>
</evidence>
<reference evidence="2 3" key="1">
    <citation type="journal article" date="2018" name="Front. Plant Sci.">
        <title>Red Clover (Trifolium pratense) and Zigzag Clover (T. medium) - A Picture of Genomic Similarities and Differences.</title>
        <authorList>
            <person name="Dluhosova J."/>
            <person name="Istvanek J."/>
            <person name="Nedelnik J."/>
            <person name="Repkova J."/>
        </authorList>
    </citation>
    <scope>NUCLEOTIDE SEQUENCE [LARGE SCALE GENOMIC DNA]</scope>
    <source>
        <strain evidence="3">cv. 10/8</strain>
        <tissue evidence="2">Leaf</tissue>
    </source>
</reference>
<dbReference type="AlphaFoldDB" id="A0A392W5H0"/>
<comment type="caution">
    <text evidence="2">The sequence shown here is derived from an EMBL/GenBank/DDBJ whole genome shotgun (WGS) entry which is preliminary data.</text>
</comment>
<accession>A0A392W5H0</accession>